<comment type="caution">
    <text evidence="7">The sequence shown here is derived from an EMBL/GenBank/DDBJ whole genome shotgun (WGS) entry which is preliminary data.</text>
</comment>
<dbReference type="EMBL" id="JBHRSM010000009">
    <property type="protein sequence ID" value="MFC3085324.1"/>
    <property type="molecule type" value="Genomic_DNA"/>
</dbReference>
<dbReference type="PANTHER" id="PTHR11985">
    <property type="entry name" value="GLYCEROL-3-PHOSPHATE DEHYDROGENASE"/>
    <property type="match status" value="1"/>
</dbReference>
<keyword evidence="3" id="KW-0285">Flavoprotein</keyword>
<dbReference type="InterPro" id="IPR000447">
    <property type="entry name" value="G3P_DH_FAD-dep"/>
</dbReference>
<protein>
    <submittedName>
        <fullName evidence="7">FAD-dependent oxidoreductase</fullName>
    </submittedName>
</protein>
<proteinExistence type="inferred from homology"/>
<organism evidence="7 8">
    <name type="scientific">Tabrizicola soli</name>
    <dbReference type="NCBI Taxonomy" id="2185115"/>
    <lineage>
        <taxon>Bacteria</taxon>
        <taxon>Pseudomonadati</taxon>
        <taxon>Pseudomonadota</taxon>
        <taxon>Alphaproteobacteria</taxon>
        <taxon>Rhodobacterales</taxon>
        <taxon>Paracoccaceae</taxon>
        <taxon>Tabrizicola</taxon>
    </lineage>
</organism>
<dbReference type="PANTHER" id="PTHR11985:SF15">
    <property type="entry name" value="GLYCEROL-3-PHOSPHATE DEHYDROGENASE, MITOCHONDRIAL"/>
    <property type="match status" value="1"/>
</dbReference>
<gene>
    <name evidence="7" type="ORF">ACFOD6_04590</name>
</gene>
<accession>A0ABV7DRW1</accession>
<feature type="domain" description="FAD dependent oxidoreductase" evidence="6">
    <location>
        <begin position="6"/>
        <end position="376"/>
    </location>
</feature>
<evidence type="ECO:0000313" key="7">
    <source>
        <dbReference type="EMBL" id="MFC3085324.1"/>
    </source>
</evidence>
<reference evidence="8" key="1">
    <citation type="journal article" date="2019" name="Int. J. Syst. Evol. Microbiol.">
        <title>The Global Catalogue of Microorganisms (GCM) 10K type strain sequencing project: providing services to taxonomists for standard genome sequencing and annotation.</title>
        <authorList>
            <consortium name="The Broad Institute Genomics Platform"/>
            <consortium name="The Broad Institute Genome Sequencing Center for Infectious Disease"/>
            <person name="Wu L."/>
            <person name="Ma J."/>
        </authorList>
    </citation>
    <scope>NUCLEOTIDE SEQUENCE [LARGE SCALE GENOMIC DNA]</scope>
    <source>
        <strain evidence="8">KCTC 62102</strain>
    </source>
</reference>
<evidence type="ECO:0000256" key="2">
    <source>
        <dbReference type="ARBA" id="ARBA00007330"/>
    </source>
</evidence>
<dbReference type="Gene3D" id="3.30.9.10">
    <property type="entry name" value="D-Amino Acid Oxidase, subunit A, domain 2"/>
    <property type="match status" value="1"/>
</dbReference>
<sequence>MTGIYDAVVVGGGIIAAAAAQHLTAAGYRTLLAERGDYASGASSRTSRLQHCGLSYFSPAGNSMAAFLLNPRFALKSMELTRRAMQGRAEFVKTSPERVRPITFFVPLTRENAIPVWKAKLAFRMMQLFDRGSTPLDLRVLSPDEARRTPVLQGLAGLDAISGAISFTEYQYLWPERIVIDTIMKARDAGCQALNYTPVVSIARDGEGWRVTLATADGPREVRTRAVVNCAGVWVDEVTALTGANGARLNSGAKGTNIVLRLPERFRGIGLDTVTSTGMAFYLIPWGDLHYVGPWDSPSDGRREDFRATGQEIDAILNELALLFPDLGLSRKDVVFSWAGARPRTAQDGHPLGTMEVMEHDLTERGMPNFFVFTGGLLMTHRDAGRRLTAAVARRLRPSGPSLPIDYSAKAVPDGDRVSELSVAHAIEQEQARSLAGILRRRLSVGWEPDLGLPHAEEAARIAAPLLGWTSSRTRDEVERFQRQTALHYARPT</sequence>
<dbReference type="RefSeq" id="WP_197647308.1">
    <property type="nucleotide sequence ID" value="NZ_JAEACP010000026.1"/>
</dbReference>
<dbReference type="Gene3D" id="1.10.8.870">
    <property type="entry name" value="Alpha-glycerophosphate oxidase, cap domain"/>
    <property type="match status" value="1"/>
</dbReference>
<keyword evidence="5" id="KW-0560">Oxidoreductase</keyword>
<evidence type="ECO:0000313" key="8">
    <source>
        <dbReference type="Proteomes" id="UP001595445"/>
    </source>
</evidence>
<dbReference type="SUPFAM" id="SSF54373">
    <property type="entry name" value="FAD-linked reductases, C-terminal domain"/>
    <property type="match status" value="1"/>
</dbReference>
<comment type="similarity">
    <text evidence="2">Belongs to the FAD-dependent glycerol-3-phosphate dehydrogenase family.</text>
</comment>
<keyword evidence="8" id="KW-1185">Reference proteome</keyword>
<dbReference type="Pfam" id="PF01266">
    <property type="entry name" value="DAO"/>
    <property type="match status" value="1"/>
</dbReference>
<dbReference type="InterPro" id="IPR036188">
    <property type="entry name" value="FAD/NAD-bd_sf"/>
</dbReference>
<evidence type="ECO:0000256" key="1">
    <source>
        <dbReference type="ARBA" id="ARBA00001974"/>
    </source>
</evidence>
<dbReference type="Proteomes" id="UP001595445">
    <property type="component" value="Unassembled WGS sequence"/>
</dbReference>
<evidence type="ECO:0000256" key="3">
    <source>
        <dbReference type="ARBA" id="ARBA00022630"/>
    </source>
</evidence>
<dbReference type="InterPro" id="IPR038299">
    <property type="entry name" value="DAO_C_sf"/>
</dbReference>
<dbReference type="PRINTS" id="PR01001">
    <property type="entry name" value="FADG3PDH"/>
</dbReference>
<dbReference type="Gene3D" id="3.50.50.60">
    <property type="entry name" value="FAD/NAD(P)-binding domain"/>
    <property type="match status" value="1"/>
</dbReference>
<comment type="cofactor">
    <cofactor evidence="1">
        <name>FAD</name>
        <dbReference type="ChEBI" id="CHEBI:57692"/>
    </cofactor>
</comment>
<evidence type="ECO:0000259" key="6">
    <source>
        <dbReference type="Pfam" id="PF01266"/>
    </source>
</evidence>
<keyword evidence="4" id="KW-0274">FAD</keyword>
<name>A0ABV7DRW1_9RHOB</name>
<evidence type="ECO:0000256" key="5">
    <source>
        <dbReference type="ARBA" id="ARBA00023002"/>
    </source>
</evidence>
<dbReference type="InterPro" id="IPR006076">
    <property type="entry name" value="FAD-dep_OxRdtase"/>
</dbReference>
<dbReference type="SUPFAM" id="SSF51905">
    <property type="entry name" value="FAD/NAD(P)-binding domain"/>
    <property type="match status" value="1"/>
</dbReference>
<evidence type="ECO:0000256" key="4">
    <source>
        <dbReference type="ARBA" id="ARBA00022827"/>
    </source>
</evidence>